<dbReference type="SUPFAM" id="SSF56672">
    <property type="entry name" value="DNA/RNA polymerases"/>
    <property type="match status" value="1"/>
</dbReference>
<evidence type="ECO:0000256" key="4">
    <source>
        <dbReference type="ARBA" id="ARBA00022759"/>
    </source>
</evidence>
<dbReference type="Pfam" id="PF08284">
    <property type="entry name" value="RVP_2"/>
    <property type="match status" value="1"/>
</dbReference>
<name>A0ABQ5HQ77_9ASTR</name>
<keyword evidence="4" id="KW-0378">Hydrolase</keyword>
<keyword evidence="8" id="KW-1185">Reference proteome</keyword>
<dbReference type="InterPro" id="IPR043502">
    <property type="entry name" value="DNA/RNA_pol_sf"/>
</dbReference>
<dbReference type="InterPro" id="IPR056924">
    <property type="entry name" value="SH3_Tf2-1"/>
</dbReference>
<gene>
    <name evidence="7" type="ORF">Tco_1078840</name>
</gene>
<feature type="region of interest" description="Disordered" evidence="5">
    <location>
        <begin position="1"/>
        <end position="20"/>
    </location>
</feature>
<dbReference type="Gene3D" id="3.10.10.10">
    <property type="entry name" value="HIV Type 1 Reverse Transcriptase, subunit A, domain 1"/>
    <property type="match status" value="1"/>
</dbReference>
<accession>A0ABQ5HQ77</accession>
<dbReference type="PANTHER" id="PTHR37984">
    <property type="entry name" value="PROTEIN CBG26694"/>
    <property type="match status" value="1"/>
</dbReference>
<dbReference type="SUPFAM" id="SSF53098">
    <property type="entry name" value="Ribonuclease H-like"/>
    <property type="match status" value="1"/>
</dbReference>
<keyword evidence="7" id="KW-0695">RNA-directed DNA polymerase</keyword>
<comment type="caution">
    <text evidence="7">The sequence shown here is derived from an EMBL/GenBank/DDBJ whole genome shotgun (WGS) entry which is preliminary data.</text>
</comment>
<feature type="domain" description="Integrase catalytic" evidence="6">
    <location>
        <begin position="650"/>
        <end position="804"/>
    </location>
</feature>
<dbReference type="EMBL" id="BQNB010019881">
    <property type="protein sequence ID" value="GJT89995.1"/>
    <property type="molecule type" value="Genomic_DNA"/>
</dbReference>
<reference evidence="7" key="2">
    <citation type="submission" date="2022-01" db="EMBL/GenBank/DDBJ databases">
        <authorList>
            <person name="Yamashiro T."/>
            <person name="Shiraishi A."/>
            <person name="Satake H."/>
            <person name="Nakayama K."/>
        </authorList>
    </citation>
    <scope>NUCLEOTIDE SEQUENCE</scope>
</reference>
<dbReference type="GO" id="GO:0003964">
    <property type="term" value="F:RNA-directed DNA polymerase activity"/>
    <property type="evidence" value="ECO:0007669"/>
    <property type="project" value="UniProtKB-KW"/>
</dbReference>
<dbReference type="PANTHER" id="PTHR37984:SF5">
    <property type="entry name" value="PROTEIN NYNRIN-LIKE"/>
    <property type="match status" value="1"/>
</dbReference>
<keyword evidence="1" id="KW-0808">Transferase</keyword>
<evidence type="ECO:0000256" key="2">
    <source>
        <dbReference type="ARBA" id="ARBA00022695"/>
    </source>
</evidence>
<dbReference type="InterPro" id="IPR043128">
    <property type="entry name" value="Rev_trsase/Diguanyl_cyclase"/>
</dbReference>
<proteinExistence type="predicted"/>
<dbReference type="InterPro" id="IPR012337">
    <property type="entry name" value="RNaseH-like_sf"/>
</dbReference>
<dbReference type="InterPro" id="IPR021109">
    <property type="entry name" value="Peptidase_aspartic_dom_sf"/>
</dbReference>
<dbReference type="InterPro" id="IPR036397">
    <property type="entry name" value="RNaseH_sf"/>
</dbReference>
<keyword evidence="2" id="KW-0548">Nucleotidyltransferase</keyword>
<dbReference type="InterPro" id="IPR050951">
    <property type="entry name" value="Retrovirus_Pol_polyprotein"/>
</dbReference>
<organism evidence="7 8">
    <name type="scientific">Tanacetum coccineum</name>
    <dbReference type="NCBI Taxonomy" id="301880"/>
    <lineage>
        <taxon>Eukaryota</taxon>
        <taxon>Viridiplantae</taxon>
        <taxon>Streptophyta</taxon>
        <taxon>Embryophyta</taxon>
        <taxon>Tracheophyta</taxon>
        <taxon>Spermatophyta</taxon>
        <taxon>Magnoliopsida</taxon>
        <taxon>eudicotyledons</taxon>
        <taxon>Gunneridae</taxon>
        <taxon>Pentapetalae</taxon>
        <taxon>asterids</taxon>
        <taxon>campanulids</taxon>
        <taxon>Asterales</taxon>
        <taxon>Asteraceae</taxon>
        <taxon>Asteroideae</taxon>
        <taxon>Anthemideae</taxon>
        <taxon>Anthemidinae</taxon>
        <taxon>Tanacetum</taxon>
    </lineage>
</organism>
<evidence type="ECO:0000256" key="1">
    <source>
        <dbReference type="ARBA" id="ARBA00022679"/>
    </source>
</evidence>
<evidence type="ECO:0000259" key="6">
    <source>
        <dbReference type="PROSITE" id="PS50994"/>
    </source>
</evidence>
<dbReference type="CDD" id="cd01647">
    <property type="entry name" value="RT_LTR"/>
    <property type="match status" value="1"/>
</dbReference>
<keyword evidence="4" id="KW-0255">Endonuclease</keyword>
<dbReference type="Gene3D" id="2.40.70.10">
    <property type="entry name" value="Acid Proteases"/>
    <property type="match status" value="1"/>
</dbReference>
<dbReference type="Proteomes" id="UP001151760">
    <property type="component" value="Unassembled WGS sequence"/>
</dbReference>
<dbReference type="Gene3D" id="3.30.70.270">
    <property type="match status" value="2"/>
</dbReference>
<keyword evidence="3" id="KW-0540">Nuclease</keyword>
<evidence type="ECO:0000313" key="8">
    <source>
        <dbReference type="Proteomes" id="UP001151760"/>
    </source>
</evidence>
<evidence type="ECO:0000256" key="3">
    <source>
        <dbReference type="ARBA" id="ARBA00022722"/>
    </source>
</evidence>
<sequence>MVATRSNLLENTTPSNTTPNLEAGIATFQSSFVQINKNIGGLLLFQQFTTTEINGIKNGEGTSHRSNNRGNQYGRLTKLEFLKFYGEDVQGWLYRINQFFTIDHIEDDSHKIRLVYKDLFEALMNKVKLTESYAISLFIGGLKDEIGMAVRMFKLTKLTHVYCMAKMQEQTIVVSKSRHASLLSTPKTSFISENCMPGHKCSGQVFTLEVIRTDMEEDGDLLLLEEGVVNTFHSLVDEQPLISLNALSGMNAYRTLRVKGCLGKNGVHVLIDLRSTHNFLDLQIAKKLGCRLRKICPLDVYVANGNVMTSLYECKGFTWGLQGVTYTADVMIFPLGGCDMVLRIQWLATLGSIQWNSKTLVMEFTYQNKKVILRGTQQTTVHWMQDYESVFEVPIGLPPKRSHNHTIPLIPNTPPISIRPYRHPPNQKDAVELMVKELLDSWVIRNSQSPFSSPIVMVKKKDGSWRMCVDYKQLNKQTVNDKFPILVIEELIDELNGAKVFSKLDLRSSKSLQEYVYHMKQILAVMKTHSLFAKLSKCTFVTNSVEYLGHIISDKGVSTDSSKTKAMQDWPIPQTIKQLRGFLGLTVLQGLIQQLQSKTYVGDKFTWVDGILRRKDKIVVGNVVQLRNNIINHYHSDATGGYSSTTVNVHRHKSLFYWKGLSSSHNKTIIMVVVDILSKYAHFIALQHPFTTSTIAQVFLDNVYKLHGLPESIISDRDKVFLSHFWQPLFKVLKVQLKLSTTYHPQTDRQTEVVNRCLECYLRCVISQKPKEWVQWLSLAEFWYNTNFHTSIQTTPFEAVYGQKPPVHVPYMASESVEEIVDITLHAREHALSLSMIKFHLLQPHKQVTIRQGQLNKLSSKYYGPFLIIEKVGTVAYKLDLPDTSQVHLVFHVSQHKLCKGSTNKMGMMPHCGPNGLLTAKSLAILDRRMKKVNNKVAVYVLVKWSHHTNEDAT</sequence>
<dbReference type="InterPro" id="IPR001584">
    <property type="entry name" value="Integrase_cat-core"/>
</dbReference>
<dbReference type="Gene3D" id="3.30.420.10">
    <property type="entry name" value="Ribonuclease H-like superfamily/Ribonuclease H"/>
    <property type="match status" value="1"/>
</dbReference>
<reference evidence="7" key="1">
    <citation type="journal article" date="2022" name="Int. J. Mol. Sci.">
        <title>Draft Genome of Tanacetum Coccineum: Genomic Comparison of Closely Related Tanacetum-Family Plants.</title>
        <authorList>
            <person name="Yamashiro T."/>
            <person name="Shiraishi A."/>
            <person name="Nakayama K."/>
            <person name="Satake H."/>
        </authorList>
    </citation>
    <scope>NUCLEOTIDE SEQUENCE</scope>
</reference>
<dbReference type="CDD" id="cd00303">
    <property type="entry name" value="retropepsin_like"/>
    <property type="match status" value="1"/>
</dbReference>
<evidence type="ECO:0000313" key="7">
    <source>
        <dbReference type="EMBL" id="GJT89995.1"/>
    </source>
</evidence>
<protein>
    <submittedName>
        <fullName evidence="7">Reverse transcriptase</fullName>
    </submittedName>
</protein>
<dbReference type="Pfam" id="PF24626">
    <property type="entry name" value="SH3_Tf2-1"/>
    <property type="match status" value="1"/>
</dbReference>
<dbReference type="PROSITE" id="PS50994">
    <property type="entry name" value="INTEGRASE"/>
    <property type="match status" value="1"/>
</dbReference>
<evidence type="ECO:0000256" key="5">
    <source>
        <dbReference type="SAM" id="MobiDB-lite"/>
    </source>
</evidence>